<evidence type="ECO:0000259" key="2">
    <source>
        <dbReference type="Pfam" id="PF00582"/>
    </source>
</evidence>
<sequence>MNRILVPTDFSKISENALDVAIEIAEKFDAEIYFLNVIQRISSTGFSAAGSAVYEDMITDEERFILELHRVNEAKLYDIIGTKNTGDVNVYPMISIDEMEKGITNFIEKYHIDLVVMGTSGENTLMEYFIGNNTERIIRITHCPVLAVRKPTQNFQINNLVLATDLNRKAYGGMSRIKKFMSYFDCKLHLVYVAKKATGSMAETKERVKAFAEEHQLEDYTINVVHNTDLERGILHFAGEVKADIIVTITHGRKGLAHLVFGSISEHLIREANMPVLTVHFDD</sequence>
<dbReference type="EMBL" id="JAUJEA010000009">
    <property type="protein sequence ID" value="MDN5203985.1"/>
    <property type="molecule type" value="Genomic_DNA"/>
</dbReference>
<dbReference type="CDD" id="cd00293">
    <property type="entry name" value="USP-like"/>
    <property type="match status" value="2"/>
</dbReference>
<dbReference type="PANTHER" id="PTHR46268:SF6">
    <property type="entry name" value="UNIVERSAL STRESS PROTEIN UP12"/>
    <property type="match status" value="1"/>
</dbReference>
<evidence type="ECO:0000313" key="3">
    <source>
        <dbReference type="EMBL" id="MDN5203985.1"/>
    </source>
</evidence>
<evidence type="ECO:0000256" key="1">
    <source>
        <dbReference type="ARBA" id="ARBA00008791"/>
    </source>
</evidence>
<dbReference type="InterPro" id="IPR006015">
    <property type="entry name" value="Universal_stress_UspA"/>
</dbReference>
<accession>A0ABT8KX25</accession>
<dbReference type="PANTHER" id="PTHR46268">
    <property type="entry name" value="STRESS RESPONSE PROTEIN NHAX"/>
    <property type="match status" value="1"/>
</dbReference>
<reference evidence="3" key="1">
    <citation type="submission" date="2023-06" db="EMBL/GenBank/DDBJ databases">
        <title>Genomic of Parafulvivirga corallium.</title>
        <authorList>
            <person name="Wang G."/>
        </authorList>
    </citation>
    <scope>NUCLEOTIDE SEQUENCE</scope>
    <source>
        <strain evidence="3">BMA10</strain>
    </source>
</reference>
<dbReference type="Gene3D" id="3.40.50.620">
    <property type="entry name" value="HUPs"/>
    <property type="match status" value="2"/>
</dbReference>
<proteinExistence type="inferred from homology"/>
<name>A0ABT8KX25_9BACT</name>
<evidence type="ECO:0000313" key="4">
    <source>
        <dbReference type="Proteomes" id="UP001172082"/>
    </source>
</evidence>
<feature type="domain" description="UspA" evidence="2">
    <location>
        <begin position="191"/>
        <end position="280"/>
    </location>
</feature>
<gene>
    <name evidence="3" type="ORF">QQ008_21520</name>
</gene>
<organism evidence="3 4">
    <name type="scientific">Splendidivirga corallicola</name>
    <dbReference type="NCBI Taxonomy" id="3051826"/>
    <lineage>
        <taxon>Bacteria</taxon>
        <taxon>Pseudomonadati</taxon>
        <taxon>Bacteroidota</taxon>
        <taxon>Cytophagia</taxon>
        <taxon>Cytophagales</taxon>
        <taxon>Splendidivirgaceae</taxon>
        <taxon>Splendidivirga</taxon>
    </lineage>
</organism>
<dbReference type="SUPFAM" id="SSF52402">
    <property type="entry name" value="Adenine nucleotide alpha hydrolases-like"/>
    <property type="match status" value="2"/>
</dbReference>
<dbReference type="InterPro" id="IPR006016">
    <property type="entry name" value="UspA"/>
</dbReference>
<dbReference type="Pfam" id="PF00582">
    <property type="entry name" value="Usp"/>
    <property type="match status" value="2"/>
</dbReference>
<keyword evidence="4" id="KW-1185">Reference proteome</keyword>
<dbReference type="InterPro" id="IPR014729">
    <property type="entry name" value="Rossmann-like_a/b/a_fold"/>
</dbReference>
<protein>
    <submittedName>
        <fullName evidence="3">Universal stress protein</fullName>
    </submittedName>
</protein>
<dbReference type="RefSeq" id="WP_346754009.1">
    <property type="nucleotide sequence ID" value="NZ_JAUJEA010000009.1"/>
</dbReference>
<comment type="similarity">
    <text evidence="1">Belongs to the universal stress protein A family.</text>
</comment>
<dbReference type="PRINTS" id="PR01438">
    <property type="entry name" value="UNVRSLSTRESS"/>
</dbReference>
<feature type="domain" description="UspA" evidence="2">
    <location>
        <begin position="2"/>
        <end position="149"/>
    </location>
</feature>
<dbReference type="Proteomes" id="UP001172082">
    <property type="component" value="Unassembled WGS sequence"/>
</dbReference>
<comment type="caution">
    <text evidence="3">The sequence shown here is derived from an EMBL/GenBank/DDBJ whole genome shotgun (WGS) entry which is preliminary data.</text>
</comment>